<comment type="caution">
    <text evidence="1">The sequence shown here is derived from an EMBL/GenBank/DDBJ whole genome shotgun (WGS) entry which is preliminary data.</text>
</comment>
<dbReference type="PROSITE" id="PS51257">
    <property type="entry name" value="PROKAR_LIPOPROTEIN"/>
    <property type="match status" value="1"/>
</dbReference>
<dbReference type="EMBL" id="BKCJ010003202">
    <property type="protein sequence ID" value="GEU53624.1"/>
    <property type="molecule type" value="Genomic_DNA"/>
</dbReference>
<sequence length="70" mass="7854">MERFLGIQPVFGNSCVSKNESWSLVSTSASLGCPDNGKIKMEMENRGFDMNVAWDDPENKQIDMEDVNPI</sequence>
<accession>A0A6L2L0D0</accession>
<organism evidence="1">
    <name type="scientific">Tanacetum cinerariifolium</name>
    <name type="common">Dalmatian daisy</name>
    <name type="synonym">Chrysanthemum cinerariifolium</name>
    <dbReference type="NCBI Taxonomy" id="118510"/>
    <lineage>
        <taxon>Eukaryota</taxon>
        <taxon>Viridiplantae</taxon>
        <taxon>Streptophyta</taxon>
        <taxon>Embryophyta</taxon>
        <taxon>Tracheophyta</taxon>
        <taxon>Spermatophyta</taxon>
        <taxon>Magnoliopsida</taxon>
        <taxon>eudicotyledons</taxon>
        <taxon>Gunneridae</taxon>
        <taxon>Pentapetalae</taxon>
        <taxon>asterids</taxon>
        <taxon>campanulids</taxon>
        <taxon>Asterales</taxon>
        <taxon>Asteraceae</taxon>
        <taxon>Asteroideae</taxon>
        <taxon>Anthemideae</taxon>
        <taxon>Anthemidinae</taxon>
        <taxon>Tanacetum</taxon>
    </lineage>
</organism>
<evidence type="ECO:0000313" key="1">
    <source>
        <dbReference type="EMBL" id="GEU53624.1"/>
    </source>
</evidence>
<gene>
    <name evidence="1" type="ORF">Tci_025602</name>
</gene>
<name>A0A6L2L0D0_TANCI</name>
<dbReference type="AlphaFoldDB" id="A0A6L2L0D0"/>
<reference evidence="1" key="1">
    <citation type="journal article" date="2019" name="Sci. Rep.">
        <title>Draft genome of Tanacetum cinerariifolium, the natural source of mosquito coil.</title>
        <authorList>
            <person name="Yamashiro T."/>
            <person name="Shiraishi A."/>
            <person name="Satake H."/>
            <person name="Nakayama K."/>
        </authorList>
    </citation>
    <scope>NUCLEOTIDE SEQUENCE</scope>
</reference>
<proteinExistence type="predicted"/>
<protein>
    <submittedName>
        <fullName evidence="1">Uncharacterized protein</fullName>
    </submittedName>
</protein>